<comment type="caution">
    <text evidence="1">The sequence shown here is derived from an EMBL/GenBank/DDBJ whole genome shotgun (WGS) entry which is preliminary data.</text>
</comment>
<protein>
    <submittedName>
        <fullName evidence="1">Uncharacterized protein</fullName>
    </submittedName>
</protein>
<sequence length="273" mass="30446">MTTFIAWVGADSRGTASINFSTDSRISWGSNGNPHWDMAQKTFASVFSADIFAYVNDVMFPSMVLGQIINAIDNGVLFDSDERLETRFYKVEEYIKNSHKLFPQQHRRSFCIFHAARIGTGLKSEFALNTISWSQATSSWKISRLIIPATSTIIAIDGTGKNAVSKWSARWNASSQGGTSRAIFSSFCNAIYSGEDKFTNGSPQIVSLYRKGFGRHIGFVDGGKRYLSGAELPISTIVNSSKIEWRNRYFERCDISGELIQEAKKHHVPKGLI</sequence>
<keyword evidence="2" id="KW-1185">Reference proteome</keyword>
<dbReference type="AlphaFoldDB" id="A0A7V8L6A1"/>
<name>A0A7V8L6A1_9GAMM</name>
<proteinExistence type="predicted"/>
<gene>
    <name evidence="1" type="ORF">OI69_09370</name>
</gene>
<dbReference type="Proteomes" id="UP000053038">
    <property type="component" value="Unassembled WGS sequence"/>
</dbReference>
<dbReference type="EMBL" id="JSXC01000030">
    <property type="protein sequence ID" value="KHN51868.1"/>
    <property type="molecule type" value="Genomic_DNA"/>
</dbReference>
<accession>A0A7V8L6A1</accession>
<reference evidence="1 2" key="1">
    <citation type="submission" date="2014-10" db="EMBL/GenBank/DDBJ databases">
        <title>Genome sequence of Pectobacterium carotovorum M022.</title>
        <authorList>
            <person name="Chan K.-G."/>
            <person name="Tan W.-S."/>
        </authorList>
    </citation>
    <scope>NUCLEOTIDE SEQUENCE [LARGE SCALE GENOMIC DNA]</scope>
    <source>
        <strain evidence="1 2">M022</strain>
    </source>
</reference>
<dbReference type="OrthoDB" id="5184300at2"/>
<evidence type="ECO:0000313" key="2">
    <source>
        <dbReference type="Proteomes" id="UP000053038"/>
    </source>
</evidence>
<evidence type="ECO:0000313" key="1">
    <source>
        <dbReference type="EMBL" id="KHN51868.1"/>
    </source>
</evidence>
<dbReference type="RefSeq" id="WP_039349231.1">
    <property type="nucleotide sequence ID" value="NZ_JSXC01000030.1"/>
</dbReference>
<organism evidence="1 2">
    <name type="scientific">Pectobacterium fontis</name>
    <dbReference type="NCBI Taxonomy" id="2558042"/>
    <lineage>
        <taxon>Bacteria</taxon>
        <taxon>Pseudomonadati</taxon>
        <taxon>Pseudomonadota</taxon>
        <taxon>Gammaproteobacteria</taxon>
        <taxon>Enterobacterales</taxon>
        <taxon>Pectobacteriaceae</taxon>
        <taxon>Pectobacterium</taxon>
    </lineage>
</organism>